<dbReference type="Proteomes" id="UP000278807">
    <property type="component" value="Unassembled WGS sequence"/>
</dbReference>
<evidence type="ECO:0000313" key="2">
    <source>
        <dbReference type="Proteomes" id="UP000278807"/>
    </source>
</evidence>
<dbReference type="WBParaSite" id="HNAJ_0001231901-mRNA-1">
    <property type="protein sequence ID" value="HNAJ_0001231901-mRNA-1"/>
    <property type="gene ID" value="HNAJ_0001231901"/>
</dbReference>
<evidence type="ECO:0000313" key="3">
    <source>
        <dbReference type="WBParaSite" id="HNAJ_0001231901-mRNA-1"/>
    </source>
</evidence>
<proteinExistence type="predicted"/>
<gene>
    <name evidence="1" type="ORF">HNAJ_LOCUS12305</name>
</gene>
<accession>A0A0R3TWT1</accession>
<dbReference type="EMBL" id="UZAE01014201">
    <property type="protein sequence ID" value="VDO12735.1"/>
    <property type="molecule type" value="Genomic_DNA"/>
</dbReference>
<dbReference type="OrthoDB" id="10645128at2759"/>
<dbReference type="AlphaFoldDB" id="A0A0R3TWT1"/>
<reference evidence="1 2" key="2">
    <citation type="submission" date="2018-11" db="EMBL/GenBank/DDBJ databases">
        <authorList>
            <consortium name="Pathogen Informatics"/>
        </authorList>
    </citation>
    <scope>NUCLEOTIDE SEQUENCE [LARGE SCALE GENOMIC DNA]</scope>
</reference>
<sequence>MSPSSAHRFSFSRPSISFAVGFALGTVVGVLGVKYVSYILSNKHSSDQLLKKLETVQQSFANRTEGSVAAEAILDSDTSDDEFFDATGGFSSDCSGEFTSARSSSVSLFSLVPPNQPLPSEVMFTLDRLAQSASRATPGRDLKSKAETYYFMCLENKKKFRHHPAFLWRFTRAVYFMYLAKITDPAPTASGPPSSSENSDWVDVGLSIARSAVRQADIVKTMPVDGAENCNDMRKDAARAYQWLAVFIGLLANSSNTAIAQRIQLGYEFEVSVVVGARTV</sequence>
<keyword evidence="2" id="KW-1185">Reference proteome</keyword>
<name>A0A0R3TWT1_RODNA</name>
<organism evidence="3">
    <name type="scientific">Rodentolepis nana</name>
    <name type="common">Dwarf tapeworm</name>
    <name type="synonym">Hymenolepis nana</name>
    <dbReference type="NCBI Taxonomy" id="102285"/>
    <lineage>
        <taxon>Eukaryota</taxon>
        <taxon>Metazoa</taxon>
        <taxon>Spiralia</taxon>
        <taxon>Lophotrochozoa</taxon>
        <taxon>Platyhelminthes</taxon>
        <taxon>Cestoda</taxon>
        <taxon>Eucestoda</taxon>
        <taxon>Cyclophyllidea</taxon>
        <taxon>Hymenolepididae</taxon>
        <taxon>Rodentolepis</taxon>
    </lineage>
</organism>
<protein>
    <submittedName>
        <fullName evidence="3">Peroxin-3</fullName>
    </submittedName>
</protein>
<reference evidence="3" key="1">
    <citation type="submission" date="2017-02" db="UniProtKB">
        <authorList>
            <consortium name="WormBaseParasite"/>
        </authorList>
    </citation>
    <scope>IDENTIFICATION</scope>
</reference>
<dbReference type="STRING" id="102285.A0A0R3TWT1"/>
<evidence type="ECO:0000313" key="1">
    <source>
        <dbReference type="EMBL" id="VDO12735.1"/>
    </source>
</evidence>